<accession>X1MFA4</accession>
<evidence type="ECO:0000313" key="2">
    <source>
        <dbReference type="EMBL" id="GAI13375.1"/>
    </source>
</evidence>
<evidence type="ECO:0000256" key="1">
    <source>
        <dbReference type="ARBA" id="ARBA00022448"/>
    </source>
</evidence>
<dbReference type="InterPro" id="IPR027417">
    <property type="entry name" value="P-loop_NTPase"/>
</dbReference>
<dbReference type="PANTHER" id="PTHR42781">
    <property type="entry name" value="SPERMIDINE/PUTRESCINE IMPORT ATP-BINDING PROTEIN POTA"/>
    <property type="match status" value="1"/>
</dbReference>
<keyword evidence="1" id="KW-0813">Transport</keyword>
<dbReference type="InterPro" id="IPR050093">
    <property type="entry name" value="ABC_SmlMolc_Importer"/>
</dbReference>
<dbReference type="Gene3D" id="3.40.50.300">
    <property type="entry name" value="P-loop containing nucleotide triphosphate hydrolases"/>
    <property type="match status" value="1"/>
</dbReference>
<gene>
    <name evidence="2" type="ORF">S06H3_18210</name>
</gene>
<comment type="caution">
    <text evidence="2">The sequence shown here is derived from an EMBL/GenBank/DDBJ whole genome shotgun (WGS) entry which is preliminary data.</text>
</comment>
<proteinExistence type="predicted"/>
<dbReference type="SUPFAM" id="SSF52540">
    <property type="entry name" value="P-loop containing nucleoside triphosphate hydrolases"/>
    <property type="match status" value="1"/>
</dbReference>
<organism evidence="2">
    <name type="scientific">marine sediment metagenome</name>
    <dbReference type="NCBI Taxonomy" id="412755"/>
    <lineage>
        <taxon>unclassified sequences</taxon>
        <taxon>metagenomes</taxon>
        <taxon>ecological metagenomes</taxon>
    </lineage>
</organism>
<name>X1MFA4_9ZZZZ</name>
<dbReference type="PANTHER" id="PTHR42781:SF4">
    <property type="entry name" value="SPERMIDINE_PUTRESCINE IMPORT ATP-BINDING PROTEIN POTA"/>
    <property type="match status" value="1"/>
</dbReference>
<sequence length="83" mass="9279">AIAGVLALDPEILILDDPTAGLDPKGRRDLINSIRFLHNKLELTTIFVSSNMDDVLELADRIVVLFDGEIKMIDTPKNIFKFL</sequence>
<dbReference type="AlphaFoldDB" id="X1MFA4"/>
<protein>
    <recommendedName>
        <fullName evidence="3">ATPase AAA-type core domain-containing protein</fullName>
    </recommendedName>
</protein>
<evidence type="ECO:0008006" key="3">
    <source>
        <dbReference type="Google" id="ProtNLM"/>
    </source>
</evidence>
<dbReference type="EMBL" id="BARV01009189">
    <property type="protein sequence ID" value="GAI13375.1"/>
    <property type="molecule type" value="Genomic_DNA"/>
</dbReference>
<reference evidence="2" key="1">
    <citation type="journal article" date="2014" name="Front. Microbiol.">
        <title>High frequency of phylogenetically diverse reductive dehalogenase-homologous genes in deep subseafloor sedimentary metagenomes.</title>
        <authorList>
            <person name="Kawai M."/>
            <person name="Futagami T."/>
            <person name="Toyoda A."/>
            <person name="Takaki Y."/>
            <person name="Nishi S."/>
            <person name="Hori S."/>
            <person name="Arai W."/>
            <person name="Tsubouchi T."/>
            <person name="Morono Y."/>
            <person name="Uchiyama I."/>
            <person name="Ito T."/>
            <person name="Fujiyama A."/>
            <person name="Inagaki F."/>
            <person name="Takami H."/>
        </authorList>
    </citation>
    <scope>NUCLEOTIDE SEQUENCE</scope>
    <source>
        <strain evidence="2">Expedition CK06-06</strain>
    </source>
</reference>
<feature type="non-terminal residue" evidence="2">
    <location>
        <position position="1"/>
    </location>
</feature>